<dbReference type="PANTHER" id="PTHR34220">
    <property type="entry name" value="SENSOR HISTIDINE KINASE YPDA"/>
    <property type="match status" value="1"/>
</dbReference>
<proteinExistence type="predicted"/>
<keyword evidence="1" id="KW-1133">Transmembrane helix</keyword>
<sequence>MIRDILASKNQSGLKVIAIMLIGIMVIAMLINYYGFIYRLAIVDASLNVLLLVIGFLLLDNVFGFYLPQKSQRWLIIALPLMLAFGTVFFTRYLFKWLLASDFNYLEFVEYSIPVRLFVFFILYLFWSALLVLHGKLEDQMKTKDRHEKIQQMSKEAELFHLRQQLQPHFIFNSLNSISALVKSNPEKAREMVVQLSEFLRRTIKKNDKNWVGVEEELEYLGLFLSIEKVRFGHRLKTEIKVSEESKELRIPQLLIQPLLENAIKHGLYSVLEDVMIGIGFTQKDNYLLVSISNPFDSDSPGNKGAGFGLEAVQRRLFLMFGRNDLIDIDKGNGIFKVTVKIPQHYD</sequence>
<evidence type="ECO:0000256" key="1">
    <source>
        <dbReference type="SAM" id="Phobius"/>
    </source>
</evidence>
<feature type="transmembrane region" description="Helical" evidence="1">
    <location>
        <begin position="115"/>
        <end position="133"/>
    </location>
</feature>
<protein>
    <submittedName>
        <fullName evidence="3">Sensor histidine kinase</fullName>
        <ecNumber evidence="3">2.7.13.3</ecNumber>
    </submittedName>
</protein>
<dbReference type="Gene3D" id="3.30.565.10">
    <property type="entry name" value="Histidine kinase-like ATPase, C-terminal domain"/>
    <property type="match status" value="1"/>
</dbReference>
<keyword evidence="1" id="KW-0472">Membrane</keyword>
<dbReference type="Pfam" id="PF06580">
    <property type="entry name" value="His_kinase"/>
    <property type="match status" value="1"/>
</dbReference>
<dbReference type="RefSeq" id="WP_382388040.1">
    <property type="nucleotide sequence ID" value="NZ_JBHLWI010000036.1"/>
</dbReference>
<dbReference type="EMBL" id="JBHLWI010000036">
    <property type="protein sequence ID" value="MFC0263554.1"/>
    <property type="molecule type" value="Genomic_DNA"/>
</dbReference>
<dbReference type="InterPro" id="IPR010559">
    <property type="entry name" value="Sig_transdc_His_kin_internal"/>
</dbReference>
<dbReference type="InterPro" id="IPR050640">
    <property type="entry name" value="Bact_2-comp_sensor_kinase"/>
</dbReference>
<feature type="transmembrane region" description="Helical" evidence="1">
    <location>
        <begin position="47"/>
        <end position="67"/>
    </location>
</feature>
<feature type="transmembrane region" description="Helical" evidence="1">
    <location>
        <begin position="74"/>
        <end position="95"/>
    </location>
</feature>
<keyword evidence="1" id="KW-0812">Transmembrane</keyword>
<feature type="domain" description="Signal transduction histidine kinase internal region" evidence="2">
    <location>
        <begin position="157"/>
        <end position="236"/>
    </location>
</feature>
<keyword evidence="3" id="KW-0418">Kinase</keyword>
<gene>
    <name evidence="3" type="ORF">ACFFIP_12755</name>
</gene>
<evidence type="ECO:0000259" key="2">
    <source>
        <dbReference type="Pfam" id="PF06580"/>
    </source>
</evidence>
<keyword evidence="4" id="KW-1185">Reference proteome</keyword>
<reference evidence="3 4" key="1">
    <citation type="submission" date="2024-09" db="EMBL/GenBank/DDBJ databases">
        <authorList>
            <person name="Sun Q."/>
            <person name="Mori K."/>
        </authorList>
    </citation>
    <scope>NUCLEOTIDE SEQUENCE [LARGE SCALE GENOMIC DNA]</scope>
    <source>
        <strain evidence="3 4">CCM 7650</strain>
    </source>
</reference>
<name>A0ABV6FUJ5_9BACT</name>
<accession>A0ABV6FUJ5</accession>
<evidence type="ECO:0000313" key="3">
    <source>
        <dbReference type="EMBL" id="MFC0263554.1"/>
    </source>
</evidence>
<keyword evidence="3" id="KW-0808">Transferase</keyword>
<dbReference type="InterPro" id="IPR036890">
    <property type="entry name" value="HATPase_C_sf"/>
</dbReference>
<dbReference type="SUPFAM" id="SSF55874">
    <property type="entry name" value="ATPase domain of HSP90 chaperone/DNA topoisomerase II/histidine kinase"/>
    <property type="match status" value="1"/>
</dbReference>
<dbReference type="Proteomes" id="UP001589797">
    <property type="component" value="Unassembled WGS sequence"/>
</dbReference>
<feature type="transmembrane region" description="Helical" evidence="1">
    <location>
        <begin position="12"/>
        <end position="35"/>
    </location>
</feature>
<dbReference type="EC" id="2.7.13.3" evidence="3"/>
<comment type="caution">
    <text evidence="3">The sequence shown here is derived from an EMBL/GenBank/DDBJ whole genome shotgun (WGS) entry which is preliminary data.</text>
</comment>
<evidence type="ECO:0000313" key="4">
    <source>
        <dbReference type="Proteomes" id="UP001589797"/>
    </source>
</evidence>
<dbReference type="GO" id="GO:0004673">
    <property type="term" value="F:protein histidine kinase activity"/>
    <property type="evidence" value="ECO:0007669"/>
    <property type="project" value="UniProtKB-EC"/>
</dbReference>
<dbReference type="PANTHER" id="PTHR34220:SF7">
    <property type="entry name" value="SENSOR HISTIDINE KINASE YPDA"/>
    <property type="match status" value="1"/>
</dbReference>
<organism evidence="3 4">
    <name type="scientific">Fontibacter flavus</name>
    <dbReference type="NCBI Taxonomy" id="654838"/>
    <lineage>
        <taxon>Bacteria</taxon>
        <taxon>Pseudomonadati</taxon>
        <taxon>Bacteroidota</taxon>
        <taxon>Cytophagia</taxon>
        <taxon>Cytophagales</taxon>
        <taxon>Cyclobacteriaceae</taxon>
        <taxon>Fontibacter</taxon>
    </lineage>
</organism>